<dbReference type="PANTHER" id="PTHR32089:SF112">
    <property type="entry name" value="LYSOZYME-LIKE PROTEIN-RELATED"/>
    <property type="match status" value="1"/>
</dbReference>
<evidence type="ECO:0000313" key="7">
    <source>
        <dbReference type="EMBL" id="SMF50589.1"/>
    </source>
</evidence>
<evidence type="ECO:0000256" key="4">
    <source>
        <dbReference type="SAM" id="Phobius"/>
    </source>
</evidence>
<dbReference type="PRINTS" id="PR00260">
    <property type="entry name" value="CHEMTRNSDUCR"/>
</dbReference>
<dbReference type="Gene3D" id="1.10.8.500">
    <property type="entry name" value="HAMP domain in histidine kinase"/>
    <property type="match status" value="1"/>
</dbReference>
<dbReference type="CDD" id="cd06225">
    <property type="entry name" value="HAMP"/>
    <property type="match status" value="1"/>
</dbReference>
<dbReference type="PROSITE" id="PS50885">
    <property type="entry name" value="HAMP"/>
    <property type="match status" value="1"/>
</dbReference>
<dbReference type="RefSeq" id="WP_085085927.1">
    <property type="nucleotide sequence ID" value="NZ_FXAK01000005.1"/>
</dbReference>
<dbReference type="OrthoDB" id="3378718at2"/>
<feature type="transmembrane region" description="Helical" evidence="4">
    <location>
        <begin position="13"/>
        <end position="35"/>
    </location>
</feature>
<evidence type="ECO:0000313" key="8">
    <source>
        <dbReference type="Proteomes" id="UP000192936"/>
    </source>
</evidence>
<comment type="similarity">
    <text evidence="2">Belongs to the methyl-accepting chemotaxis (MCP) protein family.</text>
</comment>
<dbReference type="InterPro" id="IPR004089">
    <property type="entry name" value="MCPsignal_dom"/>
</dbReference>
<feature type="domain" description="HAMP" evidence="6">
    <location>
        <begin position="171"/>
        <end position="224"/>
    </location>
</feature>
<feature type="domain" description="Methyl-accepting transducer" evidence="5">
    <location>
        <begin position="265"/>
        <end position="494"/>
    </location>
</feature>
<dbReference type="EMBL" id="FXAK01000005">
    <property type="protein sequence ID" value="SMF50589.1"/>
    <property type="molecule type" value="Genomic_DNA"/>
</dbReference>
<keyword evidence="4" id="KW-0472">Membrane</keyword>
<feature type="transmembrane region" description="Helical" evidence="4">
    <location>
        <begin position="148"/>
        <end position="170"/>
    </location>
</feature>
<evidence type="ECO:0000256" key="2">
    <source>
        <dbReference type="ARBA" id="ARBA00029447"/>
    </source>
</evidence>
<dbReference type="Proteomes" id="UP000192936">
    <property type="component" value="Unassembled WGS sequence"/>
</dbReference>
<dbReference type="STRING" id="286727.SAMN02982917_2617"/>
<dbReference type="InterPro" id="IPR004090">
    <property type="entry name" value="Chemotax_Me-accpt_rcpt"/>
</dbReference>
<dbReference type="PROSITE" id="PS50111">
    <property type="entry name" value="CHEMOTAXIS_TRANSDUC_2"/>
    <property type="match status" value="1"/>
</dbReference>
<proteinExistence type="inferred from homology"/>
<sequence length="533" mass="55205">MLQRVGRTLAMRVVVPIALMVTVISATGIAAVVTVNREDARTALEDRAAVTVRVIAGGLAEPLWNVDAESAAAQLAALSNDPDYLGSRVLDPKGQVFAKSGDVSDGDPSVLVRRADIQRKTGARVDTLGTVEIHLSPRRAEVQARERAWLLAGGGIAALVALCGVLFLMVRGATRPIVRLTGVMTRLADGDIVVDVPSLDRRDEIGRMAAAVQVFKEQGAAKQRLEAEQVALRRQAEAERHAAIAAVADDFERRVGSVLGEVLRTTDGMGAATRDLADVAEHNGQVSRQAAGNAAAVNASVDGMAAAVDELVASIREISAQAQHSQSIADEASRRASKATEQVAGLVQASDRVSAVVTLIHAIAKQTNLLALNATIEAARAGEAGKGFAVVAGEVKALATQTAKATEDIETQIRAIQGSTGSAADEIVEIARVVESLSQISASIAAAVEEQNAATAEIGRGVAEAAQGVRALLGDVNATSDVAGQTGAASNQLDGAAGMLAEQMGSMRSEVAGFIHSLRQSEAARERPTASFD</sequence>
<gene>
    <name evidence="7" type="ORF">SAMN02982917_2617</name>
</gene>
<evidence type="ECO:0000256" key="3">
    <source>
        <dbReference type="PROSITE-ProRule" id="PRU00284"/>
    </source>
</evidence>
<dbReference type="Gene3D" id="1.10.287.950">
    <property type="entry name" value="Methyl-accepting chemotaxis protein"/>
    <property type="match status" value="1"/>
</dbReference>
<dbReference type="GO" id="GO:0007165">
    <property type="term" value="P:signal transduction"/>
    <property type="evidence" value="ECO:0007669"/>
    <property type="project" value="UniProtKB-KW"/>
</dbReference>
<dbReference type="Pfam" id="PF00672">
    <property type="entry name" value="HAMP"/>
    <property type="match status" value="1"/>
</dbReference>
<keyword evidence="4" id="KW-1133">Transmembrane helix</keyword>
<reference evidence="7 8" key="1">
    <citation type="submission" date="2017-04" db="EMBL/GenBank/DDBJ databases">
        <authorList>
            <person name="Afonso C.L."/>
            <person name="Miller P.J."/>
            <person name="Scott M.A."/>
            <person name="Spackman E."/>
            <person name="Goraichik I."/>
            <person name="Dimitrov K.M."/>
            <person name="Suarez D.L."/>
            <person name="Swayne D.E."/>
        </authorList>
    </citation>
    <scope>NUCLEOTIDE SEQUENCE [LARGE SCALE GENOMIC DNA]</scope>
    <source>
        <strain evidence="7 8">A2P</strain>
    </source>
</reference>
<dbReference type="SMART" id="SM00304">
    <property type="entry name" value="HAMP"/>
    <property type="match status" value="2"/>
</dbReference>
<evidence type="ECO:0000259" key="6">
    <source>
        <dbReference type="PROSITE" id="PS50885"/>
    </source>
</evidence>
<dbReference type="GO" id="GO:0016020">
    <property type="term" value="C:membrane"/>
    <property type="evidence" value="ECO:0007669"/>
    <property type="project" value="InterPro"/>
</dbReference>
<dbReference type="GO" id="GO:0006935">
    <property type="term" value="P:chemotaxis"/>
    <property type="evidence" value="ECO:0007669"/>
    <property type="project" value="InterPro"/>
</dbReference>
<keyword evidence="4" id="KW-0812">Transmembrane</keyword>
<accession>A0A1X7FF62</accession>
<dbReference type="InterPro" id="IPR003660">
    <property type="entry name" value="HAMP_dom"/>
</dbReference>
<name>A0A1X7FF62_9PROT</name>
<dbReference type="Pfam" id="PF00015">
    <property type="entry name" value="MCPsignal"/>
    <property type="match status" value="1"/>
</dbReference>
<dbReference type="SUPFAM" id="SSF58104">
    <property type="entry name" value="Methyl-accepting chemotaxis protein (MCP) signaling domain"/>
    <property type="match status" value="1"/>
</dbReference>
<evidence type="ECO:0000256" key="1">
    <source>
        <dbReference type="ARBA" id="ARBA00023224"/>
    </source>
</evidence>
<organism evidence="7 8">
    <name type="scientific">Azospirillum oryzae</name>
    <dbReference type="NCBI Taxonomy" id="286727"/>
    <lineage>
        <taxon>Bacteria</taxon>
        <taxon>Pseudomonadati</taxon>
        <taxon>Pseudomonadota</taxon>
        <taxon>Alphaproteobacteria</taxon>
        <taxon>Rhodospirillales</taxon>
        <taxon>Azospirillaceae</taxon>
        <taxon>Azospirillum</taxon>
    </lineage>
</organism>
<dbReference type="SMART" id="SM00283">
    <property type="entry name" value="MA"/>
    <property type="match status" value="1"/>
</dbReference>
<dbReference type="PANTHER" id="PTHR32089">
    <property type="entry name" value="METHYL-ACCEPTING CHEMOTAXIS PROTEIN MCPB"/>
    <property type="match status" value="1"/>
</dbReference>
<dbReference type="AlphaFoldDB" id="A0A1X7FF62"/>
<evidence type="ECO:0000259" key="5">
    <source>
        <dbReference type="PROSITE" id="PS50111"/>
    </source>
</evidence>
<keyword evidence="1 3" id="KW-0807">Transducer</keyword>
<protein>
    <submittedName>
        <fullName evidence="7">Methyl-accepting chemotaxis protein</fullName>
    </submittedName>
</protein>
<dbReference type="GO" id="GO:0004888">
    <property type="term" value="F:transmembrane signaling receptor activity"/>
    <property type="evidence" value="ECO:0007669"/>
    <property type="project" value="InterPro"/>
</dbReference>